<feature type="signal peptide" evidence="1">
    <location>
        <begin position="1"/>
        <end position="20"/>
    </location>
</feature>
<dbReference type="AlphaFoldDB" id="A0A3E1YFW0"/>
<feature type="chain" id="PRO_5017691849" evidence="1">
    <location>
        <begin position="21"/>
        <end position="251"/>
    </location>
</feature>
<sequence length="251" mass="28255">MKVKYLSLCVLVAASFNATAQINYRETEKKPTLVPYDSSIAFQQLGPNLAELTLIGQQITFLKLNPLRAVKNKEDTLMDNLKVKAVMEVPYKGVLKGGHLYTPYKAVENKTFKIVDYERKTVAGGPVELTFTLLGDDRKTLIYQITDDQLINTPVIINANYEWLKRQYIGRKLQLKNGALITANILDENKEVALKEDDVITCTDVAVILAGKQKYGQPFLIVKRNDLEFAIGIGSKQEYPIGPRLVDFEVQ</sequence>
<dbReference type="OrthoDB" id="646249at2"/>
<evidence type="ECO:0000313" key="2">
    <source>
        <dbReference type="EMBL" id="RFS26252.1"/>
    </source>
</evidence>
<evidence type="ECO:0000256" key="1">
    <source>
        <dbReference type="SAM" id="SignalP"/>
    </source>
</evidence>
<proteinExistence type="predicted"/>
<protein>
    <submittedName>
        <fullName evidence="2">Uncharacterized protein</fullName>
    </submittedName>
</protein>
<keyword evidence="1" id="KW-0732">Signal</keyword>
<dbReference type="RefSeq" id="WP_116973445.1">
    <property type="nucleotide sequence ID" value="NZ_QPMM01000001.1"/>
</dbReference>
<comment type="caution">
    <text evidence="2">The sequence shown here is derived from an EMBL/GenBank/DDBJ whole genome shotgun (WGS) entry which is preliminary data.</text>
</comment>
<evidence type="ECO:0000313" key="3">
    <source>
        <dbReference type="Proteomes" id="UP000260644"/>
    </source>
</evidence>
<accession>A0A3E1YFW0</accession>
<dbReference type="Proteomes" id="UP000260644">
    <property type="component" value="Unassembled WGS sequence"/>
</dbReference>
<name>A0A3E1YFW0_9BACT</name>
<organism evidence="2 3">
    <name type="scientific">Chitinophaga silvatica</name>
    <dbReference type="NCBI Taxonomy" id="2282649"/>
    <lineage>
        <taxon>Bacteria</taxon>
        <taxon>Pseudomonadati</taxon>
        <taxon>Bacteroidota</taxon>
        <taxon>Chitinophagia</taxon>
        <taxon>Chitinophagales</taxon>
        <taxon>Chitinophagaceae</taxon>
        <taxon>Chitinophaga</taxon>
    </lineage>
</organism>
<dbReference type="EMBL" id="QPMM01000001">
    <property type="protein sequence ID" value="RFS26252.1"/>
    <property type="molecule type" value="Genomic_DNA"/>
</dbReference>
<reference evidence="2 3" key="1">
    <citation type="submission" date="2018-07" db="EMBL/GenBank/DDBJ databases">
        <title>Chitinophaga K2CV101002-2 sp. nov., isolated from a monsoon evergreen broad-leaved forest soil.</title>
        <authorList>
            <person name="Lv Y."/>
        </authorList>
    </citation>
    <scope>NUCLEOTIDE SEQUENCE [LARGE SCALE GENOMIC DNA]</scope>
    <source>
        <strain evidence="2 3">GDMCC 1.1288</strain>
    </source>
</reference>
<gene>
    <name evidence="2" type="ORF">DVR12_00225</name>
</gene>
<keyword evidence="3" id="KW-1185">Reference proteome</keyword>